<dbReference type="Proteomes" id="UP001225034">
    <property type="component" value="Unassembled WGS sequence"/>
</dbReference>
<dbReference type="EMBL" id="JAUSUA010000001">
    <property type="protein sequence ID" value="MDQ0206235.1"/>
    <property type="molecule type" value="Genomic_DNA"/>
</dbReference>
<evidence type="ECO:0008006" key="3">
    <source>
        <dbReference type="Google" id="ProtNLM"/>
    </source>
</evidence>
<accession>A0ABT9YFF3</accession>
<protein>
    <recommendedName>
        <fullName evidence="3">Sporulation inhibitor of replication protein SirA</fullName>
    </recommendedName>
</protein>
<sequence length="152" mass="18114">MRSYQLYLLDEEIVNRYYGQEIKLFNLFCERFQADHTLKPLLTKQIEYITKPLPTSDLLKTLAKEDHYLSSERVNISTYRMEHHSTGSWVDVKLRDHHLLLMAFGKMEIETRLFERLKELNAYFFAVNVGQQRFGWLGPIKKVQAFQNTHSN</sequence>
<evidence type="ECO:0000313" key="1">
    <source>
        <dbReference type="EMBL" id="MDQ0206235.1"/>
    </source>
</evidence>
<dbReference type="RefSeq" id="WP_306980473.1">
    <property type="nucleotide sequence ID" value="NZ_JAUSUA010000001.1"/>
</dbReference>
<dbReference type="Gene3D" id="3.30.310.250">
    <property type="entry name" value="Sporulation inhibitor of replication protein SirA"/>
    <property type="match status" value="1"/>
</dbReference>
<dbReference type="InterPro" id="IPR038449">
    <property type="entry name" value="SirA_sf"/>
</dbReference>
<keyword evidence="2" id="KW-1185">Reference proteome</keyword>
<evidence type="ECO:0000313" key="2">
    <source>
        <dbReference type="Proteomes" id="UP001225034"/>
    </source>
</evidence>
<gene>
    <name evidence="1" type="ORF">J2S05_001009</name>
</gene>
<dbReference type="Pfam" id="PF10747">
    <property type="entry name" value="SirA"/>
    <property type="match status" value="1"/>
</dbReference>
<organism evidence="1 2">
    <name type="scientific">Alkalicoccobacillus murimartini</name>
    <dbReference type="NCBI Taxonomy" id="171685"/>
    <lineage>
        <taxon>Bacteria</taxon>
        <taxon>Bacillati</taxon>
        <taxon>Bacillota</taxon>
        <taxon>Bacilli</taxon>
        <taxon>Bacillales</taxon>
        <taxon>Bacillaceae</taxon>
        <taxon>Alkalicoccobacillus</taxon>
    </lineage>
</organism>
<proteinExistence type="predicted"/>
<comment type="caution">
    <text evidence="1">The sequence shown here is derived from an EMBL/GenBank/DDBJ whole genome shotgun (WGS) entry which is preliminary data.</text>
</comment>
<reference evidence="1 2" key="1">
    <citation type="submission" date="2023-07" db="EMBL/GenBank/DDBJ databases">
        <title>Genomic Encyclopedia of Type Strains, Phase IV (KMG-IV): sequencing the most valuable type-strain genomes for metagenomic binning, comparative biology and taxonomic classification.</title>
        <authorList>
            <person name="Goeker M."/>
        </authorList>
    </citation>
    <scope>NUCLEOTIDE SEQUENCE [LARGE SCALE GENOMIC DNA]</scope>
    <source>
        <strain evidence="1 2">DSM 19154</strain>
    </source>
</reference>
<dbReference type="InterPro" id="IPR019683">
    <property type="entry name" value="SirA"/>
</dbReference>
<name>A0ABT9YFF3_9BACI</name>